<dbReference type="Pfam" id="PF08245">
    <property type="entry name" value="Mur_ligase_M"/>
    <property type="match status" value="1"/>
</dbReference>
<protein>
    <submittedName>
        <fullName evidence="3">Mur ligase family protein</fullName>
    </submittedName>
</protein>
<sequence length="458" mass="51380">MQNPLTRVHFIAIGGSVMHDLALHIARKGVNVTGSDDEIYDPARTSLAQAGLLPEQMGWFPEKITKDLDAVILGMHARPDNPELKRAQELGIKILSYPDFIYENSRNKQRVVIAGSHGKTTITSIVLHVLSHAEKEFDYVIGAKIDALPGRVQLTNAPVIIIEGDEYLSSPIDRSPKILKYHHHVGLISGIAWDHYNVFRTEDEYVQQFDLFADASPKAGVLIYCEEDDMATVIGRKERADVARIEYGTHPHYVKDGKTYLKTATGDVPVRLFGAHNMQNISGALEVCKRIGVTDSQFYSAIGSFRGANLRLELVAENEQMALYKDFAHAPSKLLATTKAVKEQFPKRKLTACVELHTYSSLNPEFISQYQDTLKDADVGIVYHNPEVSRHKKLTPLTDEQLKSAFRQEDILIFTETEKLESYLKEQDWQDRNLLMMSSGTFGGLDLVKLGEAIVEED</sequence>
<evidence type="ECO:0000259" key="1">
    <source>
        <dbReference type="Pfam" id="PF01225"/>
    </source>
</evidence>
<dbReference type="SUPFAM" id="SSF53244">
    <property type="entry name" value="MurD-like peptide ligases, peptide-binding domain"/>
    <property type="match status" value="1"/>
</dbReference>
<dbReference type="SUPFAM" id="SSF51984">
    <property type="entry name" value="MurCD N-terminal domain"/>
    <property type="match status" value="1"/>
</dbReference>
<dbReference type="SUPFAM" id="SSF53623">
    <property type="entry name" value="MurD-like peptide ligases, catalytic domain"/>
    <property type="match status" value="1"/>
</dbReference>
<proteinExistence type="predicted"/>
<feature type="domain" description="Mur ligase central" evidence="2">
    <location>
        <begin position="113"/>
        <end position="287"/>
    </location>
</feature>
<dbReference type="Gene3D" id="3.40.50.720">
    <property type="entry name" value="NAD(P)-binding Rossmann-like Domain"/>
    <property type="match status" value="1"/>
</dbReference>
<dbReference type="PANTHER" id="PTHR43445:SF5">
    <property type="entry name" value="UDP-N-ACETYLMURAMATE--L-ALANYL-GAMMA-D-GLUTAMYL-MESO-2,6-DIAMINOHEPTANDIOATE LIGASE"/>
    <property type="match status" value="1"/>
</dbReference>
<evidence type="ECO:0000259" key="2">
    <source>
        <dbReference type="Pfam" id="PF08245"/>
    </source>
</evidence>
<dbReference type="EMBL" id="CP120682">
    <property type="protein sequence ID" value="WKN35833.1"/>
    <property type="molecule type" value="Genomic_DNA"/>
</dbReference>
<evidence type="ECO:0000313" key="3">
    <source>
        <dbReference type="EMBL" id="WKN35833.1"/>
    </source>
</evidence>
<reference evidence="3" key="1">
    <citation type="journal article" date="2023" name="Comput. Struct. Biotechnol. J.">
        <title>Discovery of a novel marine Bacteroidetes with a rich repertoire of carbohydrate-active enzymes.</title>
        <authorList>
            <person name="Chen B."/>
            <person name="Liu G."/>
            <person name="Chen Q."/>
            <person name="Wang H."/>
            <person name="Liu L."/>
            <person name="Tang K."/>
        </authorList>
    </citation>
    <scope>NUCLEOTIDE SEQUENCE</scope>
    <source>
        <strain evidence="3">TK19036</strain>
    </source>
</reference>
<dbReference type="GO" id="GO:0016881">
    <property type="term" value="F:acid-amino acid ligase activity"/>
    <property type="evidence" value="ECO:0007669"/>
    <property type="project" value="InterPro"/>
</dbReference>
<name>A0AA49GKL6_9BACT</name>
<dbReference type="Gene3D" id="3.90.190.20">
    <property type="entry name" value="Mur ligase, C-terminal domain"/>
    <property type="match status" value="1"/>
</dbReference>
<dbReference type="InterPro" id="IPR036565">
    <property type="entry name" value="Mur-like_cat_sf"/>
</dbReference>
<keyword evidence="3" id="KW-0436">Ligase</keyword>
<dbReference type="AlphaFoldDB" id="A0AA49GKL6"/>
<dbReference type="InterPro" id="IPR036615">
    <property type="entry name" value="Mur_ligase_C_dom_sf"/>
</dbReference>
<dbReference type="Pfam" id="PF01225">
    <property type="entry name" value="Mur_ligase"/>
    <property type="match status" value="1"/>
</dbReference>
<dbReference type="InterPro" id="IPR050061">
    <property type="entry name" value="MurCDEF_pg_biosynth"/>
</dbReference>
<reference evidence="3" key="2">
    <citation type="journal article" date="2024" name="Antonie Van Leeuwenhoek">
        <title>Roseihalotalea indica gen. nov., sp. nov., a halophilic Bacteroidetes from mesopelagic Southwest Indian Ocean with higher carbohydrate metabolic potential.</title>
        <authorList>
            <person name="Chen B."/>
            <person name="Zhang M."/>
            <person name="Lin D."/>
            <person name="Ye J."/>
            <person name="Tang K."/>
        </authorList>
    </citation>
    <scope>NUCLEOTIDE SEQUENCE</scope>
    <source>
        <strain evidence="3">TK19036</strain>
    </source>
</reference>
<gene>
    <name evidence="3" type="ORF">K4G66_26040</name>
</gene>
<organism evidence="3">
    <name type="scientific">Roseihalotalea indica</name>
    <dbReference type="NCBI Taxonomy" id="2867963"/>
    <lineage>
        <taxon>Bacteria</taxon>
        <taxon>Pseudomonadati</taxon>
        <taxon>Bacteroidota</taxon>
        <taxon>Cytophagia</taxon>
        <taxon>Cytophagales</taxon>
        <taxon>Catalimonadaceae</taxon>
        <taxon>Roseihalotalea</taxon>
    </lineage>
</organism>
<dbReference type="PANTHER" id="PTHR43445">
    <property type="entry name" value="UDP-N-ACETYLMURAMATE--L-ALANINE LIGASE-RELATED"/>
    <property type="match status" value="1"/>
</dbReference>
<dbReference type="InterPro" id="IPR013221">
    <property type="entry name" value="Mur_ligase_cen"/>
</dbReference>
<feature type="domain" description="Mur ligase N-terminal catalytic" evidence="1">
    <location>
        <begin position="8"/>
        <end position="107"/>
    </location>
</feature>
<dbReference type="Gene3D" id="3.40.1190.10">
    <property type="entry name" value="Mur-like, catalytic domain"/>
    <property type="match status" value="1"/>
</dbReference>
<dbReference type="InterPro" id="IPR000713">
    <property type="entry name" value="Mur_ligase_N"/>
</dbReference>
<dbReference type="GO" id="GO:0005524">
    <property type="term" value="F:ATP binding"/>
    <property type="evidence" value="ECO:0007669"/>
    <property type="project" value="InterPro"/>
</dbReference>
<accession>A0AA49GKL6</accession>